<dbReference type="AlphaFoldDB" id="A0A164SRE7"/>
<dbReference type="EMBL" id="KV419413">
    <property type="protein sequence ID" value="KZS91728.1"/>
    <property type="molecule type" value="Genomic_DNA"/>
</dbReference>
<evidence type="ECO:0000313" key="2">
    <source>
        <dbReference type="Proteomes" id="UP000076722"/>
    </source>
</evidence>
<name>A0A164SRE7_9AGAM</name>
<organism evidence="1 2">
    <name type="scientific">Sistotremastrum niveocremeum HHB9708</name>
    <dbReference type="NCBI Taxonomy" id="1314777"/>
    <lineage>
        <taxon>Eukaryota</taxon>
        <taxon>Fungi</taxon>
        <taxon>Dikarya</taxon>
        <taxon>Basidiomycota</taxon>
        <taxon>Agaricomycotina</taxon>
        <taxon>Agaricomycetes</taxon>
        <taxon>Sistotremastrales</taxon>
        <taxon>Sistotremastraceae</taxon>
        <taxon>Sertulicium</taxon>
        <taxon>Sertulicium niveocremeum</taxon>
    </lineage>
</organism>
<proteinExistence type="predicted"/>
<keyword evidence="2" id="KW-1185">Reference proteome</keyword>
<accession>A0A164SRE7</accession>
<evidence type="ECO:0000313" key="1">
    <source>
        <dbReference type="EMBL" id="KZS91728.1"/>
    </source>
</evidence>
<dbReference type="Proteomes" id="UP000076722">
    <property type="component" value="Unassembled WGS sequence"/>
</dbReference>
<protein>
    <recommendedName>
        <fullName evidence="3">F-box domain-containing protein</fullName>
    </recommendedName>
</protein>
<reference evidence="1 2" key="1">
    <citation type="journal article" date="2016" name="Mol. Biol. Evol.">
        <title>Comparative Genomics of Early-Diverging Mushroom-Forming Fungi Provides Insights into the Origins of Lignocellulose Decay Capabilities.</title>
        <authorList>
            <person name="Nagy L.G."/>
            <person name="Riley R."/>
            <person name="Tritt A."/>
            <person name="Adam C."/>
            <person name="Daum C."/>
            <person name="Floudas D."/>
            <person name="Sun H."/>
            <person name="Yadav J.S."/>
            <person name="Pangilinan J."/>
            <person name="Larsson K.H."/>
            <person name="Matsuura K."/>
            <person name="Barry K."/>
            <person name="Labutti K."/>
            <person name="Kuo R."/>
            <person name="Ohm R.A."/>
            <person name="Bhattacharya S.S."/>
            <person name="Shirouzu T."/>
            <person name="Yoshinaga Y."/>
            <person name="Martin F.M."/>
            <person name="Grigoriev I.V."/>
            <person name="Hibbett D.S."/>
        </authorList>
    </citation>
    <scope>NUCLEOTIDE SEQUENCE [LARGE SCALE GENOMIC DNA]</scope>
    <source>
        <strain evidence="1 2">HHB9708</strain>
    </source>
</reference>
<dbReference type="STRING" id="1314777.A0A164SRE7"/>
<sequence>MAHLPSVSGHLSETQSTVAFEPQHIPGHFRSLTEDATFNVQNTLNDIEDTASQCDSFFDYSVKQRQNLSAPVGRLTNELIVQILKYSWHHQYPDPYHGEPRLNKIPPAYSLCTRWRNVALQSPCFWCTIYLPAPPEMFQLFQSRSQSSKLDIIVSTATMPQGRDELVVLAEIGVSIRSVVTRIKSLDINWGRWCPGDQKLNQFLKKEFSGQQFSSLKLLSITNELYDVDCRSTLNTPVLEDFKYYGDLKGIPRATAPNLSKLLLQGTMYKPKIILDTLSLFPAVEHLTIRDCCDSGYTLRRPQHAIVSFERLRSLDIDALHLIDLQYVLEHLIYPPSASIIFEVHRNPSKKSEVEKFLGPRMATATELRVTQGWMHSYSLVSSPGQSFQVKHFHADGDIASLQKLAAYPTALSRLELRFKELPPVNEMVTTLRLWNRIAHISIQTDEEEVKKLFMALQHASVLCPLLETMDFRGSSFSYPEMVQFLRFRKDQGAPLRELTITKQNPDVPIELFSTLVARVLHLAIDKVPVNQEKESKSCLMCCMATFRALTSVLGSSTGYQKESLLDVETTISDYLPPLSTFLKQQRNMCAPIGRLSDELVIEVLHYSLYDIRNWAGWYPGTRVIPPAFYLCTRWRNITLHCASLWETVYLPAPPDMFEAFKRRGGLRTLRVIVTTVCMTGEMEEEAPVLDQLSNNLRDLAPRISELFITWEEYTPEDVDLNDFLESEFKNVTFSSLKALHITDYRHRGEPSFTLDTPILRELEFYGSPDPLPLVSPGCLVKLCLSGVNYEPVDILDILSLYPYLEHFSVSDPCDWEGWEHEYSIQPPVSLRNLKSFEISRYPLNSLNHLFTSLDVPASVHWKLSGCSHNDEGLDFASFLGLRMSAYDGIRIAENSHSYYGVAFTLMTCLEPRIEIGYSASASRNDAKLPSLVRIASYPCDLKRIELLTKWLPESEELVEAFRRWAGITYIKGCSPEADFERLLSALTTTPDIPCPLLETLDCTGMKLNVQRMKKFFECRIEEGVPVRQLIVDPGILGGIDLVEELAGLVEIVPANEADLESTRNRKP</sequence>
<gene>
    <name evidence="1" type="ORF">SISNIDRAFT_467335</name>
</gene>
<evidence type="ECO:0008006" key="3">
    <source>
        <dbReference type="Google" id="ProtNLM"/>
    </source>
</evidence>